<evidence type="ECO:0000259" key="2">
    <source>
        <dbReference type="PROSITE" id="PS50943"/>
    </source>
</evidence>
<dbReference type="InterPro" id="IPR001387">
    <property type="entry name" value="Cro/C1-type_HTH"/>
</dbReference>
<dbReference type="PROSITE" id="PS50943">
    <property type="entry name" value="HTH_CROC1"/>
    <property type="match status" value="1"/>
</dbReference>
<dbReference type="EMBL" id="RKQZ01000001">
    <property type="protein sequence ID" value="RPF23135.1"/>
    <property type="molecule type" value="Genomic_DNA"/>
</dbReference>
<comment type="caution">
    <text evidence="3">The sequence shown here is derived from an EMBL/GenBank/DDBJ whole genome shotgun (WGS) entry which is preliminary data.</text>
</comment>
<sequence length="569" mass="60431">MPGSRKSRTCARCGCVLSRYNSEEQCAACRRTERVPVVELPTVPGHVWDDAGVRSALEDWDFGQVSRMVRQLVPLRQEDVAALTGLSQSYLSMLECGDRKLTDVARVVQFLSGLGTPVDLVRLPLPGASRGDVAADADRSANGRTAAGARPATGSAAAVSRRKVDAARKVAAKQEGTADNDVVPSLTDPMLDPVEPWTNDRLTLALRAALRTDVSVAEPGTALQYAEPNPGNAAVLSGLTLAAYVHHWGTEETELLRRTVGGARVTQQMCDHLQGTTDQLRMMDAGAGSGSVADMARAHLALVLRALEHGNFDESVGRRLAGVAADTAAQAGWYAFDADRHSAAQAYLLGSLRAAHTAQDARLGAGALSYLAIHAYANDRPRDAIVAAQAGRQQVRGFDVPHLEAVLLTRQARGHALLGEREAVRRALGTAAELCVKGPGKDDPHWIYWMNEGEIHGQTASASLAMGDTAAAVQSFGRAAEGLNPTEQRTRGLILSRAAQAYARAGDLDAACATGGEVVTLAERVQSARLRKHLTDVAGDVRTAARRTTRGRSHAGARNLTERIALLAQ</sequence>
<dbReference type="InterPro" id="IPR011990">
    <property type="entry name" value="TPR-like_helical_dom_sf"/>
</dbReference>
<evidence type="ECO:0000313" key="4">
    <source>
        <dbReference type="Proteomes" id="UP000280501"/>
    </source>
</evidence>
<dbReference type="Proteomes" id="UP000280501">
    <property type="component" value="Unassembled WGS sequence"/>
</dbReference>
<dbReference type="SMART" id="SM00530">
    <property type="entry name" value="HTH_XRE"/>
    <property type="match status" value="1"/>
</dbReference>
<keyword evidence="4" id="KW-1185">Reference proteome</keyword>
<feature type="region of interest" description="Disordered" evidence="1">
    <location>
        <begin position="131"/>
        <end position="158"/>
    </location>
</feature>
<reference evidence="3 4" key="1">
    <citation type="submission" date="2018-11" db="EMBL/GenBank/DDBJ databases">
        <title>Sequencing the genomes of 1000 actinobacteria strains.</title>
        <authorList>
            <person name="Klenk H.-P."/>
        </authorList>
    </citation>
    <scope>NUCLEOTIDE SEQUENCE [LARGE SCALE GENOMIC DNA]</scope>
    <source>
        <strain evidence="3 4">DSM 15700</strain>
    </source>
</reference>
<feature type="compositionally biased region" description="Low complexity" evidence="1">
    <location>
        <begin position="142"/>
        <end position="158"/>
    </location>
</feature>
<dbReference type="SUPFAM" id="SSF47413">
    <property type="entry name" value="lambda repressor-like DNA-binding domains"/>
    <property type="match status" value="1"/>
</dbReference>
<dbReference type="InterPro" id="IPR010982">
    <property type="entry name" value="Lambda_DNA-bd_dom_sf"/>
</dbReference>
<organism evidence="3 4">
    <name type="scientific">Myceligenerans xiligouense</name>
    <dbReference type="NCBI Taxonomy" id="253184"/>
    <lineage>
        <taxon>Bacteria</taxon>
        <taxon>Bacillati</taxon>
        <taxon>Actinomycetota</taxon>
        <taxon>Actinomycetes</taxon>
        <taxon>Micrococcales</taxon>
        <taxon>Promicromonosporaceae</taxon>
        <taxon>Myceligenerans</taxon>
    </lineage>
</organism>
<evidence type="ECO:0000256" key="1">
    <source>
        <dbReference type="SAM" id="MobiDB-lite"/>
    </source>
</evidence>
<dbReference type="GO" id="GO:0003677">
    <property type="term" value="F:DNA binding"/>
    <property type="evidence" value="ECO:0007669"/>
    <property type="project" value="InterPro"/>
</dbReference>
<dbReference type="AlphaFoldDB" id="A0A3N4ZQ73"/>
<dbReference type="Gene3D" id="1.10.260.40">
    <property type="entry name" value="lambda repressor-like DNA-binding domains"/>
    <property type="match status" value="1"/>
</dbReference>
<dbReference type="SUPFAM" id="SSF48452">
    <property type="entry name" value="TPR-like"/>
    <property type="match status" value="1"/>
</dbReference>
<evidence type="ECO:0000313" key="3">
    <source>
        <dbReference type="EMBL" id="RPF23135.1"/>
    </source>
</evidence>
<dbReference type="CDD" id="cd00093">
    <property type="entry name" value="HTH_XRE"/>
    <property type="match status" value="1"/>
</dbReference>
<protein>
    <submittedName>
        <fullName evidence="3">Helix-turn-helix protein</fullName>
    </submittedName>
</protein>
<accession>A0A3N4ZQ73</accession>
<name>A0A3N4ZQ73_9MICO</name>
<feature type="domain" description="HTH cro/C1-type" evidence="2">
    <location>
        <begin position="77"/>
        <end position="121"/>
    </location>
</feature>
<proteinExistence type="predicted"/>
<gene>
    <name evidence="3" type="ORF">EDD34_3816</name>
</gene>